<sequence>MMEQSVTYANLDNTIELKRKKKKKKSLRRECLLPLSPLILSLLPLQTLNKPWYRHLANEFARTFGSPFHRIQSSMILKFILGLFWYLLHIVVSLVHIWSYVIQQLRCYIISSGLFAKYRNFSLSRLRYLAVVVDSQEAKHTAKIKQLLSWLSAIGVKHVALYDAEGVLKKSIDFGQTRLRDRSAGTCLDGDVNCVTSRNYEEMSIELLSFTDGKEGIAKAASFLCSDHLKNDSDGCGRTETLFTEANMTKALKAVGYYGPEPDLLLVYGLARCHLGFPPWRLRYTEIMHMGPLKSMKYSAIVKALYDFSKKYQNYGKTICYFICS</sequence>
<keyword evidence="7 13" id="KW-0812">Transmembrane</keyword>
<evidence type="ECO:0000256" key="8">
    <source>
        <dbReference type="ARBA" id="ARBA00022824"/>
    </source>
</evidence>
<keyword evidence="9" id="KW-0460">Magnesium</keyword>
<dbReference type="InterPro" id="IPR036424">
    <property type="entry name" value="UPP_synth-like_sf"/>
</dbReference>
<dbReference type="GO" id="GO:0045547">
    <property type="term" value="F:ditrans,polycis-polyprenyl diphosphate synthase [(2E,6E)-farnesyl diphosphate specific] activity"/>
    <property type="evidence" value="ECO:0007669"/>
    <property type="project" value="UniProtKB-EC"/>
</dbReference>
<protein>
    <recommendedName>
        <fullName evidence="5">ditrans,polycis-polyprenyl diphosphate synthase [(2E,6E)-farnesyldiphosphate specific]</fullName>
        <ecNumber evidence="5">2.5.1.87</ecNumber>
    </recommendedName>
</protein>
<evidence type="ECO:0000256" key="6">
    <source>
        <dbReference type="ARBA" id="ARBA00022679"/>
    </source>
</evidence>
<evidence type="ECO:0000256" key="2">
    <source>
        <dbReference type="ARBA" id="ARBA00004586"/>
    </source>
</evidence>
<comment type="cofactor">
    <cofactor evidence="1">
        <name>Mg(2+)</name>
        <dbReference type="ChEBI" id="CHEBI:18420"/>
    </cofactor>
</comment>
<dbReference type="SUPFAM" id="SSF64005">
    <property type="entry name" value="Undecaprenyl diphosphate synthase"/>
    <property type="match status" value="1"/>
</dbReference>
<dbReference type="UniPathway" id="UPA00378"/>
<evidence type="ECO:0000256" key="9">
    <source>
        <dbReference type="ARBA" id="ARBA00022842"/>
    </source>
</evidence>
<gene>
    <name evidence="15" type="primary">LOC109705828</name>
</gene>
<dbReference type="AlphaFoldDB" id="A0A6P5EFJ1"/>
<organism evidence="14 15">
    <name type="scientific">Ananas comosus</name>
    <name type="common">Pineapple</name>
    <name type="synonym">Ananas ananas</name>
    <dbReference type="NCBI Taxonomy" id="4615"/>
    <lineage>
        <taxon>Eukaryota</taxon>
        <taxon>Viridiplantae</taxon>
        <taxon>Streptophyta</taxon>
        <taxon>Embryophyta</taxon>
        <taxon>Tracheophyta</taxon>
        <taxon>Spermatophyta</taxon>
        <taxon>Magnoliopsida</taxon>
        <taxon>Liliopsida</taxon>
        <taxon>Poales</taxon>
        <taxon>Bromeliaceae</taxon>
        <taxon>Bromelioideae</taxon>
        <taxon>Ananas</taxon>
    </lineage>
</organism>
<keyword evidence="11 13" id="KW-0472">Membrane</keyword>
<evidence type="ECO:0000256" key="7">
    <source>
        <dbReference type="ARBA" id="ARBA00022692"/>
    </source>
</evidence>
<keyword evidence="8" id="KW-0256">Endoplasmic reticulum</keyword>
<proteinExistence type="inferred from homology"/>
<dbReference type="PANTHER" id="PTHR21528:SF0">
    <property type="entry name" value="DEHYDRODOLICHYL DIPHOSPHATE SYNTHASE COMPLEX SUBUNIT NUS1"/>
    <property type="match status" value="1"/>
</dbReference>
<keyword evidence="10 13" id="KW-1133">Transmembrane helix</keyword>
<comment type="similarity">
    <text evidence="4">Belongs to the UPP synthase family.</text>
</comment>
<dbReference type="PANTHER" id="PTHR21528">
    <property type="entry name" value="DEHYDRODOLICHYL DIPHOSPHATE SYNTHASE COMPLEX SUBUNIT NUS1"/>
    <property type="match status" value="1"/>
</dbReference>
<accession>A0A6P5EFJ1</accession>
<dbReference type="GeneID" id="109705828"/>
<dbReference type="OrthoDB" id="19639at2759"/>
<evidence type="ECO:0000313" key="14">
    <source>
        <dbReference type="Proteomes" id="UP000515123"/>
    </source>
</evidence>
<comment type="catalytic activity">
    <reaction evidence="12">
        <text>n isopentenyl diphosphate + (2E,6E)-farnesyl diphosphate = a di-trans,poly-cis-polyprenyl diphosphate + n diphosphate</text>
        <dbReference type="Rhea" id="RHEA:53008"/>
        <dbReference type="Rhea" id="RHEA-COMP:19494"/>
        <dbReference type="ChEBI" id="CHEBI:33019"/>
        <dbReference type="ChEBI" id="CHEBI:128769"/>
        <dbReference type="ChEBI" id="CHEBI:136960"/>
        <dbReference type="ChEBI" id="CHEBI:175763"/>
        <dbReference type="EC" id="2.5.1.87"/>
    </reaction>
</comment>
<dbReference type="Gene3D" id="3.40.1180.10">
    <property type="entry name" value="Decaprenyl diphosphate synthase-like"/>
    <property type="match status" value="1"/>
</dbReference>
<dbReference type="RefSeq" id="XP_020082194.1">
    <property type="nucleotide sequence ID" value="XM_020226605.1"/>
</dbReference>
<evidence type="ECO:0000256" key="11">
    <source>
        <dbReference type="ARBA" id="ARBA00023136"/>
    </source>
</evidence>
<dbReference type="InterPro" id="IPR038887">
    <property type="entry name" value="Nus1/NgBR"/>
</dbReference>
<evidence type="ECO:0000256" key="10">
    <source>
        <dbReference type="ARBA" id="ARBA00022989"/>
    </source>
</evidence>
<dbReference type="GO" id="GO:0005789">
    <property type="term" value="C:endoplasmic reticulum membrane"/>
    <property type="evidence" value="ECO:0007669"/>
    <property type="project" value="UniProtKB-SubCell"/>
</dbReference>
<evidence type="ECO:0000313" key="15">
    <source>
        <dbReference type="RefSeq" id="XP_020082194.1"/>
    </source>
</evidence>
<dbReference type="GO" id="GO:1904423">
    <property type="term" value="C:dehydrodolichyl diphosphate synthase complex"/>
    <property type="evidence" value="ECO:0007669"/>
    <property type="project" value="InterPro"/>
</dbReference>
<dbReference type="Proteomes" id="UP000515123">
    <property type="component" value="Unplaced"/>
</dbReference>
<evidence type="ECO:0000256" key="12">
    <source>
        <dbReference type="ARBA" id="ARBA00047353"/>
    </source>
</evidence>
<evidence type="ECO:0000256" key="1">
    <source>
        <dbReference type="ARBA" id="ARBA00001946"/>
    </source>
</evidence>
<feature type="transmembrane region" description="Helical" evidence="13">
    <location>
        <begin position="83"/>
        <end position="102"/>
    </location>
</feature>
<dbReference type="EC" id="2.5.1.87" evidence="5"/>
<name>A0A6P5EFJ1_ANACO</name>
<comment type="subcellular location">
    <subcellularLocation>
        <location evidence="2">Endoplasmic reticulum membrane</location>
    </subcellularLocation>
</comment>
<evidence type="ECO:0000256" key="13">
    <source>
        <dbReference type="SAM" id="Phobius"/>
    </source>
</evidence>
<keyword evidence="6" id="KW-0808">Transferase</keyword>
<comment type="pathway">
    <text evidence="3">Protein modification; protein glycosylation.</text>
</comment>
<evidence type="ECO:0000256" key="4">
    <source>
        <dbReference type="ARBA" id="ARBA00005432"/>
    </source>
</evidence>
<evidence type="ECO:0000256" key="5">
    <source>
        <dbReference type="ARBA" id="ARBA00012596"/>
    </source>
</evidence>
<keyword evidence="14" id="KW-1185">Reference proteome</keyword>
<evidence type="ECO:0000256" key="3">
    <source>
        <dbReference type="ARBA" id="ARBA00004922"/>
    </source>
</evidence>
<reference evidence="14" key="1">
    <citation type="journal article" date="2015" name="Nat. Genet.">
        <title>The pineapple genome and the evolution of CAM photosynthesis.</title>
        <authorList>
            <person name="Ming R."/>
            <person name="VanBuren R."/>
            <person name="Wai C.M."/>
            <person name="Tang H."/>
            <person name="Schatz M.C."/>
            <person name="Bowers J.E."/>
            <person name="Lyons E."/>
            <person name="Wang M.L."/>
            <person name="Chen J."/>
            <person name="Biggers E."/>
            <person name="Zhang J."/>
            <person name="Huang L."/>
            <person name="Zhang L."/>
            <person name="Miao W."/>
            <person name="Zhang J."/>
            <person name="Ye Z."/>
            <person name="Miao C."/>
            <person name="Lin Z."/>
            <person name="Wang H."/>
            <person name="Zhou H."/>
            <person name="Yim W.C."/>
            <person name="Priest H.D."/>
            <person name="Zheng C."/>
            <person name="Woodhouse M."/>
            <person name="Edger P.P."/>
            <person name="Guyot R."/>
            <person name="Guo H.B."/>
            <person name="Guo H."/>
            <person name="Zheng G."/>
            <person name="Singh R."/>
            <person name="Sharma A."/>
            <person name="Min X."/>
            <person name="Zheng Y."/>
            <person name="Lee H."/>
            <person name="Gurtowski J."/>
            <person name="Sedlazeck F.J."/>
            <person name="Harkess A."/>
            <person name="McKain M.R."/>
            <person name="Liao Z."/>
            <person name="Fang J."/>
            <person name="Liu J."/>
            <person name="Zhang X."/>
            <person name="Zhang Q."/>
            <person name="Hu W."/>
            <person name="Qin Y."/>
            <person name="Wang K."/>
            <person name="Chen L.Y."/>
            <person name="Shirley N."/>
            <person name="Lin Y.R."/>
            <person name="Liu L.Y."/>
            <person name="Hernandez A.G."/>
            <person name="Wright C.L."/>
            <person name="Bulone V."/>
            <person name="Tuskan G.A."/>
            <person name="Heath K."/>
            <person name="Zee F."/>
            <person name="Moore P.H."/>
            <person name="Sunkar R."/>
            <person name="Leebens-Mack J.H."/>
            <person name="Mockler T."/>
            <person name="Bennetzen J.L."/>
            <person name="Freeling M."/>
            <person name="Sankoff D."/>
            <person name="Paterson A.H."/>
            <person name="Zhu X."/>
            <person name="Yang X."/>
            <person name="Smith J.A."/>
            <person name="Cushman J.C."/>
            <person name="Paull R.E."/>
            <person name="Yu Q."/>
        </authorList>
    </citation>
    <scope>NUCLEOTIDE SEQUENCE [LARGE SCALE GENOMIC DNA]</scope>
    <source>
        <strain evidence="14">cv. F153</strain>
    </source>
</reference>
<reference evidence="15" key="2">
    <citation type="submission" date="2025-08" db="UniProtKB">
        <authorList>
            <consortium name="RefSeq"/>
        </authorList>
    </citation>
    <scope>IDENTIFICATION</scope>
    <source>
        <tissue evidence="15">Leaf</tissue>
    </source>
</reference>